<dbReference type="InterPro" id="IPR008936">
    <property type="entry name" value="Rho_GTPase_activation_prot"/>
</dbReference>
<reference evidence="3" key="1">
    <citation type="submission" date="2021-06" db="EMBL/GenBank/DDBJ databases">
        <title>Parelaphostrongylus tenuis whole genome reference sequence.</title>
        <authorList>
            <person name="Garwood T.J."/>
            <person name="Larsen P.A."/>
            <person name="Fountain-Jones N.M."/>
            <person name="Garbe J.R."/>
            <person name="Macchietto M.G."/>
            <person name="Kania S.A."/>
            <person name="Gerhold R.W."/>
            <person name="Richards J.E."/>
            <person name="Wolf T.M."/>
        </authorList>
    </citation>
    <scope>NUCLEOTIDE SEQUENCE</scope>
    <source>
        <strain evidence="3">MNPRO001-30</strain>
        <tissue evidence="3">Meninges</tissue>
    </source>
</reference>
<name>A0AAD5MQD0_PARTN</name>
<feature type="region of interest" description="Disordered" evidence="1">
    <location>
        <begin position="223"/>
        <end position="265"/>
    </location>
</feature>
<feature type="compositionally biased region" description="Polar residues" evidence="1">
    <location>
        <begin position="241"/>
        <end position="254"/>
    </location>
</feature>
<evidence type="ECO:0000256" key="1">
    <source>
        <dbReference type="SAM" id="MobiDB-lite"/>
    </source>
</evidence>
<dbReference type="PANTHER" id="PTHR23179:SF3">
    <property type="entry name" value="RHO GTPASE-ACTIVATING PROTEIN 20"/>
    <property type="match status" value="1"/>
</dbReference>
<feature type="compositionally biased region" description="Basic and acidic residues" evidence="1">
    <location>
        <begin position="319"/>
        <end position="338"/>
    </location>
</feature>
<dbReference type="PANTHER" id="PTHR23179">
    <property type="entry name" value="T-CELL ACTIVATION RHO GTPASE ACTIVATING PROTEIN-RELATED"/>
    <property type="match status" value="1"/>
</dbReference>
<dbReference type="Pfam" id="PF00620">
    <property type="entry name" value="RhoGAP"/>
    <property type="match status" value="1"/>
</dbReference>
<feature type="domain" description="Rho-GAP" evidence="2">
    <location>
        <begin position="1"/>
        <end position="143"/>
    </location>
</feature>
<dbReference type="PROSITE" id="PS50238">
    <property type="entry name" value="RHOGAP"/>
    <property type="match status" value="1"/>
</dbReference>
<dbReference type="Gene3D" id="1.10.555.10">
    <property type="entry name" value="Rho GTPase activation protein"/>
    <property type="match status" value="1"/>
</dbReference>
<dbReference type="SUPFAM" id="SSF48350">
    <property type="entry name" value="GTPase activation domain, GAP"/>
    <property type="match status" value="1"/>
</dbReference>
<dbReference type="AlphaFoldDB" id="A0AAD5MQD0"/>
<sequence length="622" mass="70861">MMECRSEMERGLVPNYKKYGTHVLASVLKDYLRSIPGKILLSGNYDLWIKEVVDEPDHEKKIVACRNLLSLLPTSHWILLGNLLKLLNRISSSPSSKMSASALSVCLAPSFLDPSVQPPDPMESGKKIPLLVEFLILNVVEVTPPGFSADNVFSILNPVDHNANHLYSPVPTCSDDDSSQQTPIIEEMGVNSPALSVTRDDLPPERPLRLLRVISENDEILSFSDSEDEPELIQRPPSRASFRSETLRQQNEPSLTKEEGTPERTVLVSKVDERKQPDTPRSPCLKRIHFQRKQEQVQQRSTELLKYDTRIDKVERQNDEKIVLKDDPPPRKESREEATQTSYCCLPRIGDFDSTFQAFYVQTTHPAQSEDSPANPHIVRREAIGVDSVLRSTVKDAARNDETQKPTVHVHPFTPDPPSQEPILRTIAERLQSLCENHLIVESTSPRFRRSFHNSDESARFRHSCIDVDKSPRFLRKFGESNASPMSIRRAVENHVLRDDMYSQPFKRQEVHSRFDTNASKQTDPQIITERFSSYCIEPRIDDQFKNDSPTKRLDLTRSFSHRGDKNAAQRDVHRATSVKACRRSETCVGMESLEINWSVRQLKTLFQDAKAPSINTDYTTS</sequence>
<dbReference type="SMART" id="SM00324">
    <property type="entry name" value="RhoGAP"/>
    <property type="match status" value="1"/>
</dbReference>
<feature type="region of interest" description="Disordered" evidence="1">
    <location>
        <begin position="319"/>
        <end position="340"/>
    </location>
</feature>
<dbReference type="Proteomes" id="UP001196413">
    <property type="component" value="Unassembled WGS sequence"/>
</dbReference>
<dbReference type="GO" id="GO:0005096">
    <property type="term" value="F:GTPase activator activity"/>
    <property type="evidence" value="ECO:0007669"/>
    <property type="project" value="TreeGrafter"/>
</dbReference>
<comment type="caution">
    <text evidence="3">The sequence shown here is derived from an EMBL/GenBank/DDBJ whole genome shotgun (WGS) entry which is preliminary data.</text>
</comment>
<evidence type="ECO:0000259" key="2">
    <source>
        <dbReference type="PROSITE" id="PS50238"/>
    </source>
</evidence>
<dbReference type="InterPro" id="IPR000198">
    <property type="entry name" value="RhoGAP_dom"/>
</dbReference>
<evidence type="ECO:0000313" key="3">
    <source>
        <dbReference type="EMBL" id="KAJ1352837.1"/>
    </source>
</evidence>
<protein>
    <recommendedName>
        <fullName evidence="2">Rho-GAP domain-containing protein</fullName>
    </recommendedName>
</protein>
<dbReference type="GO" id="GO:0007165">
    <property type="term" value="P:signal transduction"/>
    <property type="evidence" value="ECO:0007669"/>
    <property type="project" value="InterPro"/>
</dbReference>
<organism evidence="3 4">
    <name type="scientific">Parelaphostrongylus tenuis</name>
    <name type="common">Meningeal worm</name>
    <dbReference type="NCBI Taxonomy" id="148309"/>
    <lineage>
        <taxon>Eukaryota</taxon>
        <taxon>Metazoa</taxon>
        <taxon>Ecdysozoa</taxon>
        <taxon>Nematoda</taxon>
        <taxon>Chromadorea</taxon>
        <taxon>Rhabditida</taxon>
        <taxon>Rhabditina</taxon>
        <taxon>Rhabditomorpha</taxon>
        <taxon>Strongyloidea</taxon>
        <taxon>Metastrongylidae</taxon>
        <taxon>Parelaphostrongylus</taxon>
    </lineage>
</organism>
<accession>A0AAD5MQD0</accession>
<evidence type="ECO:0000313" key="4">
    <source>
        <dbReference type="Proteomes" id="UP001196413"/>
    </source>
</evidence>
<keyword evidence="4" id="KW-1185">Reference proteome</keyword>
<proteinExistence type="predicted"/>
<dbReference type="EMBL" id="JAHQIW010001549">
    <property type="protein sequence ID" value="KAJ1352837.1"/>
    <property type="molecule type" value="Genomic_DNA"/>
</dbReference>
<gene>
    <name evidence="3" type="ORF">KIN20_009314</name>
</gene>